<dbReference type="EMBL" id="JAHQIW010006036">
    <property type="protein sequence ID" value="KAJ1367898.1"/>
    <property type="molecule type" value="Genomic_DNA"/>
</dbReference>
<protein>
    <submittedName>
        <fullName evidence="1">Uncharacterized protein</fullName>
    </submittedName>
</protein>
<keyword evidence="2" id="KW-1185">Reference proteome</keyword>
<sequence length="61" mass="6856">MTVPRQVDDFSLYSTDSQEGVECNGFACSYYLSQSEDATVLREDCSEKRLDKALAEIKALK</sequence>
<comment type="caution">
    <text evidence="1">The sequence shown here is derived from an EMBL/GenBank/DDBJ whole genome shotgun (WGS) entry which is preliminary data.</text>
</comment>
<accession>A0AAD5WFG1</accession>
<reference evidence="1" key="1">
    <citation type="submission" date="2021-06" db="EMBL/GenBank/DDBJ databases">
        <title>Parelaphostrongylus tenuis whole genome reference sequence.</title>
        <authorList>
            <person name="Garwood T.J."/>
            <person name="Larsen P.A."/>
            <person name="Fountain-Jones N.M."/>
            <person name="Garbe J.R."/>
            <person name="Macchietto M.G."/>
            <person name="Kania S.A."/>
            <person name="Gerhold R.W."/>
            <person name="Richards J.E."/>
            <person name="Wolf T.M."/>
        </authorList>
    </citation>
    <scope>NUCLEOTIDE SEQUENCE</scope>
    <source>
        <strain evidence="1">MNPRO001-30</strain>
        <tissue evidence="1">Meninges</tissue>
    </source>
</reference>
<name>A0AAD5WFG1_PARTN</name>
<dbReference type="AlphaFoldDB" id="A0AAD5WFG1"/>
<evidence type="ECO:0000313" key="2">
    <source>
        <dbReference type="Proteomes" id="UP001196413"/>
    </source>
</evidence>
<evidence type="ECO:0000313" key="1">
    <source>
        <dbReference type="EMBL" id="KAJ1367898.1"/>
    </source>
</evidence>
<dbReference type="Proteomes" id="UP001196413">
    <property type="component" value="Unassembled WGS sequence"/>
</dbReference>
<gene>
    <name evidence="1" type="ORF">KIN20_028920</name>
</gene>
<organism evidence="1 2">
    <name type="scientific">Parelaphostrongylus tenuis</name>
    <name type="common">Meningeal worm</name>
    <dbReference type="NCBI Taxonomy" id="148309"/>
    <lineage>
        <taxon>Eukaryota</taxon>
        <taxon>Metazoa</taxon>
        <taxon>Ecdysozoa</taxon>
        <taxon>Nematoda</taxon>
        <taxon>Chromadorea</taxon>
        <taxon>Rhabditida</taxon>
        <taxon>Rhabditina</taxon>
        <taxon>Rhabditomorpha</taxon>
        <taxon>Strongyloidea</taxon>
        <taxon>Metastrongylidae</taxon>
        <taxon>Parelaphostrongylus</taxon>
    </lineage>
</organism>
<proteinExistence type="predicted"/>